<name>A0A2T1E5K9_9CYAN</name>
<dbReference type="Proteomes" id="UP000239576">
    <property type="component" value="Unassembled WGS sequence"/>
</dbReference>
<organism evidence="11 12">
    <name type="scientific">Stenomitos frigidus ULC18</name>
    <dbReference type="NCBI Taxonomy" id="2107698"/>
    <lineage>
        <taxon>Bacteria</taxon>
        <taxon>Bacillati</taxon>
        <taxon>Cyanobacteriota</taxon>
        <taxon>Cyanophyceae</taxon>
        <taxon>Leptolyngbyales</taxon>
        <taxon>Leptolyngbyaceae</taxon>
        <taxon>Stenomitos</taxon>
    </lineage>
</organism>
<dbReference type="AlphaFoldDB" id="A0A2T1E5K9"/>
<evidence type="ECO:0000256" key="8">
    <source>
        <dbReference type="ARBA" id="ARBA00030803"/>
    </source>
</evidence>
<accession>A0A2T1E5K9</accession>
<reference evidence="11 12" key="2">
    <citation type="submission" date="2018-03" db="EMBL/GenBank/DDBJ databases">
        <title>The ancient ancestry and fast evolution of plastids.</title>
        <authorList>
            <person name="Moore K.R."/>
            <person name="Magnabosco C."/>
            <person name="Momper L."/>
            <person name="Gold D.A."/>
            <person name="Bosak T."/>
            <person name="Fournier G.P."/>
        </authorList>
    </citation>
    <scope>NUCLEOTIDE SEQUENCE [LARGE SCALE GENOMIC DNA]</scope>
    <source>
        <strain evidence="11 12">ULC18</strain>
    </source>
</reference>
<keyword evidence="4 9" id="KW-0812">Transmembrane</keyword>
<evidence type="ECO:0000256" key="4">
    <source>
        <dbReference type="ARBA" id="ARBA00022692"/>
    </source>
</evidence>
<dbReference type="InterPro" id="IPR041916">
    <property type="entry name" value="Anti_sigma_zinc_sf"/>
</dbReference>
<evidence type="ECO:0000256" key="7">
    <source>
        <dbReference type="ARBA" id="ARBA00029829"/>
    </source>
</evidence>
<gene>
    <name evidence="11" type="ORF">C7B82_14255</name>
</gene>
<reference evidence="12" key="1">
    <citation type="submission" date="2018-02" db="EMBL/GenBank/DDBJ databases">
        <authorList>
            <person name="Moore K."/>
            <person name="Momper L."/>
        </authorList>
    </citation>
    <scope>NUCLEOTIDE SEQUENCE [LARGE SCALE GENOMIC DNA]</scope>
    <source>
        <strain evidence="12">ULC18</strain>
    </source>
</reference>
<dbReference type="GO" id="GO:0005886">
    <property type="term" value="C:plasma membrane"/>
    <property type="evidence" value="ECO:0007669"/>
    <property type="project" value="UniProtKB-SubCell"/>
</dbReference>
<evidence type="ECO:0000256" key="5">
    <source>
        <dbReference type="ARBA" id="ARBA00022989"/>
    </source>
</evidence>
<proteinExistence type="predicted"/>
<keyword evidence="3" id="KW-1003">Cell membrane</keyword>
<comment type="subcellular location">
    <subcellularLocation>
        <location evidence="2">Cell membrane</location>
    </subcellularLocation>
    <subcellularLocation>
        <location evidence="1">Membrane</location>
        <topology evidence="1">Single-pass membrane protein</topology>
    </subcellularLocation>
</comment>
<evidence type="ECO:0000256" key="1">
    <source>
        <dbReference type="ARBA" id="ARBA00004167"/>
    </source>
</evidence>
<protein>
    <recommendedName>
        <fullName evidence="8">Regulator of SigK</fullName>
    </recommendedName>
    <alternativeName>
        <fullName evidence="7">Sigma-K anti-sigma factor RskA</fullName>
    </alternativeName>
</protein>
<dbReference type="OrthoDB" id="421181at2"/>
<dbReference type="RefSeq" id="WP_106256958.1">
    <property type="nucleotide sequence ID" value="NZ_CAWNSW010000092.1"/>
</dbReference>
<evidence type="ECO:0000259" key="10">
    <source>
        <dbReference type="Pfam" id="PF10099"/>
    </source>
</evidence>
<dbReference type="GO" id="GO:0016989">
    <property type="term" value="F:sigma factor antagonist activity"/>
    <property type="evidence" value="ECO:0007669"/>
    <property type="project" value="TreeGrafter"/>
</dbReference>
<dbReference type="Gene3D" id="1.10.10.1320">
    <property type="entry name" value="Anti-sigma factor, zinc-finger domain"/>
    <property type="match status" value="1"/>
</dbReference>
<evidence type="ECO:0000313" key="11">
    <source>
        <dbReference type="EMBL" id="PSB28016.1"/>
    </source>
</evidence>
<dbReference type="PANTHER" id="PTHR37461:SF1">
    <property type="entry name" value="ANTI-SIGMA-K FACTOR RSKA"/>
    <property type="match status" value="1"/>
</dbReference>
<dbReference type="InterPro" id="IPR018764">
    <property type="entry name" value="RskA_C"/>
</dbReference>
<keyword evidence="6 9" id="KW-0472">Membrane</keyword>
<dbReference type="GO" id="GO:0006417">
    <property type="term" value="P:regulation of translation"/>
    <property type="evidence" value="ECO:0007669"/>
    <property type="project" value="TreeGrafter"/>
</dbReference>
<keyword evidence="12" id="KW-1185">Reference proteome</keyword>
<dbReference type="PANTHER" id="PTHR37461">
    <property type="entry name" value="ANTI-SIGMA-K FACTOR RSKA"/>
    <property type="match status" value="1"/>
</dbReference>
<feature type="transmembrane region" description="Helical" evidence="9">
    <location>
        <begin position="127"/>
        <end position="145"/>
    </location>
</feature>
<dbReference type="EMBL" id="PVWK01000083">
    <property type="protein sequence ID" value="PSB28016.1"/>
    <property type="molecule type" value="Genomic_DNA"/>
</dbReference>
<evidence type="ECO:0000256" key="2">
    <source>
        <dbReference type="ARBA" id="ARBA00004236"/>
    </source>
</evidence>
<evidence type="ECO:0000256" key="6">
    <source>
        <dbReference type="ARBA" id="ARBA00023136"/>
    </source>
</evidence>
<evidence type="ECO:0000256" key="9">
    <source>
        <dbReference type="SAM" id="Phobius"/>
    </source>
</evidence>
<evidence type="ECO:0000313" key="12">
    <source>
        <dbReference type="Proteomes" id="UP000239576"/>
    </source>
</evidence>
<comment type="caution">
    <text evidence="11">The sequence shown here is derived from an EMBL/GenBank/DDBJ whole genome shotgun (WGS) entry which is preliminary data.</text>
</comment>
<dbReference type="InterPro" id="IPR051474">
    <property type="entry name" value="Anti-sigma-K/W_factor"/>
</dbReference>
<evidence type="ECO:0000256" key="3">
    <source>
        <dbReference type="ARBA" id="ARBA00022475"/>
    </source>
</evidence>
<sequence length="277" mass="29577">MNAEDRCFCELAPLYALNLLDDDERRWVEAQAIENPELAAELAEHQITVNTLPYSAPMVPMAVDLKDRLFQRLAAEPAERPPLATLPTLPGRSLENQLLPPNSSSLPISGSQDVAQSRVIPFRHRGLWLQAAGAIAALAAIALLVDNHRLRQSVQADQAIVATLQQPDSVVYTLRGTDKAATAAGSLVVNSSHKTAVALVQNLPALPAGKAYRLWAIAKGASKPTYCGQFNNNRTGTVQWSLPEAVCSASAPQMLITAESATAPPVPAGPLVMKSVL</sequence>
<feature type="domain" description="Anti-sigma K factor RskA C-terminal" evidence="10">
    <location>
        <begin position="132"/>
        <end position="270"/>
    </location>
</feature>
<dbReference type="Pfam" id="PF10099">
    <property type="entry name" value="RskA_C"/>
    <property type="match status" value="1"/>
</dbReference>
<keyword evidence="5 9" id="KW-1133">Transmembrane helix</keyword>